<organism evidence="2 3">
    <name type="scientific">Segatella copri</name>
    <dbReference type="NCBI Taxonomy" id="165179"/>
    <lineage>
        <taxon>Bacteria</taxon>
        <taxon>Pseudomonadati</taxon>
        <taxon>Bacteroidota</taxon>
        <taxon>Bacteroidia</taxon>
        <taxon>Bacteroidales</taxon>
        <taxon>Prevotellaceae</taxon>
        <taxon>Segatella</taxon>
    </lineage>
</organism>
<dbReference type="Proteomes" id="UP000215155">
    <property type="component" value="Unassembled WGS sequence"/>
</dbReference>
<evidence type="ECO:0000313" key="2">
    <source>
        <dbReference type="EMBL" id="OXL44851.1"/>
    </source>
</evidence>
<evidence type="ECO:0000313" key="3">
    <source>
        <dbReference type="Proteomes" id="UP000215155"/>
    </source>
</evidence>
<dbReference type="Pfam" id="PF13351">
    <property type="entry name" value="DUF4099"/>
    <property type="match status" value="1"/>
</dbReference>
<reference evidence="2 3" key="1">
    <citation type="submission" date="2017-07" db="EMBL/GenBank/DDBJ databases">
        <title>Draft genome sequence of Prevotella copri isolated from the gut of healthy adult Indian.</title>
        <authorList>
            <person name="Das B."/>
            <person name="Bag S."/>
            <person name="Ghosh T.S."/>
        </authorList>
    </citation>
    <scope>NUCLEOTIDE SEQUENCE [LARGE SCALE GENOMIC DNA]</scope>
    <source>
        <strain evidence="2 3">Indica</strain>
    </source>
</reference>
<dbReference type="EMBL" id="NMPZ01000004">
    <property type="protein sequence ID" value="OXL44851.1"/>
    <property type="molecule type" value="Genomic_DNA"/>
</dbReference>
<sequence>MNKVERFQDSEIPYELLASFGLTQEMVEDLPMKVLEQLLSGQRTPLLPISIQDSEGKAGNYLARLSLVRVEDGIDVMLMPYKESTLLEEFGEQQQSILRNGSALYSEQDALYYQLDASTHQILSMPSHVIEHNIQVLGKSIDMVSSDVEQLMHGEILCLSKENSPVTVGIDLTEDVGIRIVNGDRVAWEKEVAGENLPLYNFGINGCWVNDGALSYVREEDYTQEMIDALEEKANQVRSNALHR</sequence>
<dbReference type="InterPro" id="IPR025343">
    <property type="entry name" value="DUF4099"/>
</dbReference>
<dbReference type="RefSeq" id="WP_142990550.1">
    <property type="nucleotide sequence ID" value="NZ_NMPZ01000004.1"/>
</dbReference>
<gene>
    <name evidence="2" type="ORF">CFT61_04075</name>
</gene>
<feature type="domain" description="DUF4099" evidence="1">
    <location>
        <begin position="7"/>
        <end position="78"/>
    </location>
</feature>
<accession>A0AA91YXY6</accession>
<protein>
    <recommendedName>
        <fullName evidence="1">DUF4099 domain-containing protein</fullName>
    </recommendedName>
</protein>
<dbReference type="AlphaFoldDB" id="A0AA91YXY6"/>
<name>A0AA91YXY6_9BACT</name>
<proteinExistence type="predicted"/>
<evidence type="ECO:0000259" key="1">
    <source>
        <dbReference type="Pfam" id="PF13351"/>
    </source>
</evidence>
<comment type="caution">
    <text evidence="2">The sequence shown here is derived from an EMBL/GenBank/DDBJ whole genome shotgun (WGS) entry which is preliminary data.</text>
</comment>